<proteinExistence type="predicted"/>
<protein>
    <submittedName>
        <fullName evidence="1">Uncharacterized protein</fullName>
    </submittedName>
</protein>
<accession>A0A0K2THZ6</accession>
<feature type="non-terminal residue" evidence="1">
    <location>
        <position position="39"/>
    </location>
</feature>
<dbReference type="EMBL" id="HACA01007901">
    <property type="protein sequence ID" value="CDW25262.1"/>
    <property type="molecule type" value="Transcribed_RNA"/>
</dbReference>
<sequence>MSLFISFSPSSRVTAIVTDLVKRHEPYSFCPPKHSTLDF</sequence>
<dbReference type="AlphaFoldDB" id="A0A0K2THZ6"/>
<reference evidence="1" key="1">
    <citation type="submission" date="2014-05" db="EMBL/GenBank/DDBJ databases">
        <authorList>
            <person name="Chronopoulou M."/>
        </authorList>
    </citation>
    <scope>NUCLEOTIDE SEQUENCE</scope>
    <source>
        <tissue evidence="1">Whole organism</tissue>
    </source>
</reference>
<name>A0A0K2THZ6_LEPSM</name>
<evidence type="ECO:0000313" key="1">
    <source>
        <dbReference type="EMBL" id="CDW25262.1"/>
    </source>
</evidence>
<organism evidence="1">
    <name type="scientific">Lepeophtheirus salmonis</name>
    <name type="common">Salmon louse</name>
    <name type="synonym">Caligus salmonis</name>
    <dbReference type="NCBI Taxonomy" id="72036"/>
    <lineage>
        <taxon>Eukaryota</taxon>
        <taxon>Metazoa</taxon>
        <taxon>Ecdysozoa</taxon>
        <taxon>Arthropoda</taxon>
        <taxon>Crustacea</taxon>
        <taxon>Multicrustacea</taxon>
        <taxon>Hexanauplia</taxon>
        <taxon>Copepoda</taxon>
        <taxon>Siphonostomatoida</taxon>
        <taxon>Caligidae</taxon>
        <taxon>Lepeophtheirus</taxon>
    </lineage>
</organism>